<dbReference type="InterPro" id="IPR047057">
    <property type="entry name" value="MerR_fam"/>
</dbReference>
<dbReference type="InterPro" id="IPR009061">
    <property type="entry name" value="DNA-bd_dom_put_sf"/>
</dbReference>
<keyword evidence="1" id="KW-0678">Repressor</keyword>
<evidence type="ECO:0000256" key="4">
    <source>
        <dbReference type="ARBA" id="ARBA00023163"/>
    </source>
</evidence>
<dbReference type="PROSITE" id="PS50937">
    <property type="entry name" value="HTH_MERR_2"/>
    <property type="match status" value="1"/>
</dbReference>
<name>A0A1M6PS72_9BURK</name>
<dbReference type="PANTHER" id="PTHR30204">
    <property type="entry name" value="REDOX-CYCLING DRUG-SENSING TRANSCRIPTIONAL ACTIVATOR SOXR"/>
    <property type="match status" value="1"/>
</dbReference>
<dbReference type="Gene3D" id="1.10.1660.10">
    <property type="match status" value="1"/>
</dbReference>
<dbReference type="CDD" id="cd00592">
    <property type="entry name" value="HTH_MerR-like"/>
    <property type="match status" value="1"/>
</dbReference>
<dbReference type="STRING" id="169427.SAMN05192548_1013139"/>
<protein>
    <submittedName>
        <fullName evidence="6">Transcriptional regulator, MerR family</fullName>
    </submittedName>
</protein>
<dbReference type="SUPFAM" id="SSF52540">
    <property type="entry name" value="P-loop containing nucleoside triphosphate hydrolases"/>
    <property type="match status" value="1"/>
</dbReference>
<dbReference type="RefSeq" id="WP_073429265.1">
    <property type="nucleotide sequence ID" value="NZ_CADFGY010000015.1"/>
</dbReference>
<keyword evidence="3" id="KW-0238">DNA-binding</keyword>
<dbReference type="GO" id="GO:0003700">
    <property type="term" value="F:DNA-binding transcription factor activity"/>
    <property type="evidence" value="ECO:0007669"/>
    <property type="project" value="InterPro"/>
</dbReference>
<dbReference type="OrthoDB" id="9802039at2"/>
<dbReference type="AlphaFoldDB" id="A0A1M6PS72"/>
<dbReference type="InterPro" id="IPR000551">
    <property type="entry name" value="MerR-type_HTH_dom"/>
</dbReference>
<dbReference type="SMART" id="SM00422">
    <property type="entry name" value="HTH_MERR"/>
    <property type="match status" value="1"/>
</dbReference>
<sequence>MGACFSVSDVVKLLGVTRKALRVWEDHGLVHPGRNASGYRVYTEDDLLRAFETWHLQSIGFSLDSVKSYFSVFERLESENRIPDDTPIASLYKDLSSIYAQHKEKLEKQISRVFNRMDETLASLDFYSDAPTSWRGQDKTSQSANAAIINLPRPWKGERFDLRDIQLLNYITGSLESGKTQLARRLFLSISGRACFIDASHAMHYRYDDSSPESSAICLPSESRVDTVVANLIADGATESEALRRRVQSIERAIEARYDPVFIDDVENDLDLPTQRALRRHFLALTKSGGPCLFLVTCSSVIVDLAAVGPNEKIIFCPSNHSSPICVLSQPGSPGYEALTMSLVSPDVDRNEFVLASAQQSRSKAQTR</sequence>
<evidence type="ECO:0000256" key="3">
    <source>
        <dbReference type="ARBA" id="ARBA00023125"/>
    </source>
</evidence>
<accession>A0A1M6PS72</accession>
<keyword evidence="2" id="KW-0805">Transcription regulation</keyword>
<evidence type="ECO:0000256" key="1">
    <source>
        <dbReference type="ARBA" id="ARBA00022491"/>
    </source>
</evidence>
<organism evidence="6 7">
    <name type="scientific">Paraburkholderia terricola</name>
    <dbReference type="NCBI Taxonomy" id="169427"/>
    <lineage>
        <taxon>Bacteria</taxon>
        <taxon>Pseudomonadati</taxon>
        <taxon>Pseudomonadota</taxon>
        <taxon>Betaproteobacteria</taxon>
        <taxon>Burkholderiales</taxon>
        <taxon>Burkholderiaceae</taxon>
        <taxon>Paraburkholderia</taxon>
    </lineage>
</organism>
<keyword evidence="4" id="KW-0804">Transcription</keyword>
<dbReference type="PANTHER" id="PTHR30204:SF69">
    <property type="entry name" value="MERR-FAMILY TRANSCRIPTIONAL REGULATOR"/>
    <property type="match status" value="1"/>
</dbReference>
<dbReference type="Proteomes" id="UP000184395">
    <property type="component" value="Unassembled WGS sequence"/>
</dbReference>
<proteinExistence type="predicted"/>
<dbReference type="GO" id="GO:0003677">
    <property type="term" value="F:DNA binding"/>
    <property type="evidence" value="ECO:0007669"/>
    <property type="project" value="UniProtKB-KW"/>
</dbReference>
<dbReference type="Pfam" id="PF13411">
    <property type="entry name" value="MerR_1"/>
    <property type="match status" value="1"/>
</dbReference>
<reference evidence="6 7" key="1">
    <citation type="submission" date="2016-11" db="EMBL/GenBank/DDBJ databases">
        <authorList>
            <person name="Jaros S."/>
            <person name="Januszkiewicz K."/>
            <person name="Wedrychowicz H."/>
        </authorList>
    </citation>
    <scope>NUCLEOTIDE SEQUENCE [LARGE SCALE GENOMIC DNA]</scope>
    <source>
        <strain evidence="6 7">LMG 20594</strain>
    </source>
</reference>
<evidence type="ECO:0000313" key="7">
    <source>
        <dbReference type="Proteomes" id="UP000184395"/>
    </source>
</evidence>
<dbReference type="InterPro" id="IPR027417">
    <property type="entry name" value="P-loop_NTPase"/>
</dbReference>
<gene>
    <name evidence="6" type="ORF">SAMN05192548_1013139</name>
</gene>
<feature type="domain" description="HTH merR-type" evidence="5">
    <location>
        <begin position="1"/>
        <end position="72"/>
    </location>
</feature>
<dbReference type="SUPFAM" id="SSF46955">
    <property type="entry name" value="Putative DNA-binding domain"/>
    <property type="match status" value="1"/>
</dbReference>
<evidence type="ECO:0000259" key="5">
    <source>
        <dbReference type="PROSITE" id="PS50937"/>
    </source>
</evidence>
<dbReference type="EMBL" id="FRAB01000013">
    <property type="protein sequence ID" value="SHK10787.1"/>
    <property type="molecule type" value="Genomic_DNA"/>
</dbReference>
<evidence type="ECO:0000256" key="2">
    <source>
        <dbReference type="ARBA" id="ARBA00023015"/>
    </source>
</evidence>
<evidence type="ECO:0000313" key="6">
    <source>
        <dbReference type="EMBL" id="SHK10787.1"/>
    </source>
</evidence>